<evidence type="ECO:0000313" key="1">
    <source>
        <dbReference type="EMBL" id="GAA1530278.1"/>
    </source>
</evidence>
<dbReference type="EMBL" id="BAAANV010000003">
    <property type="protein sequence ID" value="GAA1530278.1"/>
    <property type="molecule type" value="Genomic_DNA"/>
</dbReference>
<name>A0ABN2AZQ3_9MICO</name>
<evidence type="ECO:0000313" key="2">
    <source>
        <dbReference type="Proteomes" id="UP001501288"/>
    </source>
</evidence>
<sequence>MTISVWFDGDETLWDRRGYMLTGLLEQGARAGGRSDEREPELFADVLPTMVGLSETGTVNLIDYAPMPEGHECLLPPFKARVDGPHAPSNAAPELHTTENHLNWIETLDRIESVVAETGKPVDHIVLISNNVAAFDLAAERGWLTVWLNRDRVANLSDVLPSAEIHSLLDLPEVLEAIEEARAAVADLDPEPTAPA</sequence>
<proteinExistence type="predicted"/>
<gene>
    <name evidence="1" type="ORF">GCM10009762_00890</name>
</gene>
<accession>A0ABN2AZQ3</accession>
<comment type="caution">
    <text evidence="1">The sequence shown here is derived from an EMBL/GenBank/DDBJ whole genome shotgun (WGS) entry which is preliminary data.</text>
</comment>
<evidence type="ECO:0008006" key="3">
    <source>
        <dbReference type="Google" id="ProtNLM"/>
    </source>
</evidence>
<dbReference type="RefSeq" id="WP_346029310.1">
    <property type="nucleotide sequence ID" value="NZ_BAAANV010000003.1"/>
</dbReference>
<dbReference type="Proteomes" id="UP001501288">
    <property type="component" value="Unassembled WGS sequence"/>
</dbReference>
<organism evidence="1 2">
    <name type="scientific">Dermacoccus barathri</name>
    <dbReference type="NCBI Taxonomy" id="322601"/>
    <lineage>
        <taxon>Bacteria</taxon>
        <taxon>Bacillati</taxon>
        <taxon>Actinomycetota</taxon>
        <taxon>Actinomycetes</taxon>
        <taxon>Micrococcales</taxon>
        <taxon>Dermacoccaceae</taxon>
        <taxon>Dermacoccus</taxon>
    </lineage>
</organism>
<keyword evidence="2" id="KW-1185">Reference proteome</keyword>
<reference evidence="1 2" key="1">
    <citation type="journal article" date="2019" name="Int. J. Syst. Evol. Microbiol.">
        <title>The Global Catalogue of Microorganisms (GCM) 10K type strain sequencing project: providing services to taxonomists for standard genome sequencing and annotation.</title>
        <authorList>
            <consortium name="The Broad Institute Genomics Platform"/>
            <consortium name="The Broad Institute Genome Sequencing Center for Infectious Disease"/>
            <person name="Wu L."/>
            <person name="Ma J."/>
        </authorList>
    </citation>
    <scope>NUCLEOTIDE SEQUENCE [LARGE SCALE GENOMIC DNA]</scope>
    <source>
        <strain evidence="1 2">JCM 14588</strain>
    </source>
</reference>
<protein>
    <recommendedName>
        <fullName evidence="3">HAD family hydrolase</fullName>
    </recommendedName>
</protein>